<dbReference type="GO" id="GO:0008270">
    <property type="term" value="F:zinc ion binding"/>
    <property type="evidence" value="ECO:0007669"/>
    <property type="project" value="InterPro"/>
</dbReference>
<dbReference type="Gene3D" id="3.40.390.10">
    <property type="entry name" value="Collagenase (Catalytic Domain)"/>
    <property type="match status" value="1"/>
</dbReference>
<keyword evidence="3" id="KW-0378">Hydrolase</keyword>
<evidence type="ECO:0000259" key="5">
    <source>
        <dbReference type="Pfam" id="PF00413"/>
    </source>
</evidence>
<dbReference type="InterPro" id="IPR001818">
    <property type="entry name" value="Pept_M10_metallopeptidase"/>
</dbReference>
<dbReference type="RefSeq" id="WP_073388374.1">
    <property type="nucleotide sequence ID" value="NZ_FQVU01000002.1"/>
</dbReference>
<name>A0A1M5HS12_9ACTN</name>
<dbReference type="Pfam" id="PF00413">
    <property type="entry name" value="Peptidase_M10"/>
    <property type="match status" value="1"/>
</dbReference>
<dbReference type="Proteomes" id="UP000186132">
    <property type="component" value="Unassembled WGS sequence"/>
</dbReference>
<evidence type="ECO:0000256" key="1">
    <source>
        <dbReference type="ARBA" id="ARBA00022670"/>
    </source>
</evidence>
<keyword evidence="1" id="KW-0645">Protease</keyword>
<dbReference type="GO" id="GO:0004222">
    <property type="term" value="F:metalloendopeptidase activity"/>
    <property type="evidence" value="ECO:0007669"/>
    <property type="project" value="InterPro"/>
</dbReference>
<dbReference type="AlphaFoldDB" id="A0A1M5HS12"/>
<dbReference type="SUPFAM" id="SSF55486">
    <property type="entry name" value="Metalloproteases ('zincins'), catalytic domain"/>
    <property type="match status" value="1"/>
</dbReference>
<proteinExistence type="predicted"/>
<dbReference type="GO" id="GO:0031012">
    <property type="term" value="C:extracellular matrix"/>
    <property type="evidence" value="ECO:0007669"/>
    <property type="project" value="InterPro"/>
</dbReference>
<keyword evidence="2" id="KW-0479">Metal-binding</keyword>
<protein>
    <recommendedName>
        <fullName evidence="5">Peptidase M10 metallopeptidase domain-containing protein</fullName>
    </recommendedName>
</protein>
<evidence type="ECO:0000256" key="3">
    <source>
        <dbReference type="ARBA" id="ARBA00022801"/>
    </source>
</evidence>
<reference evidence="6 7" key="1">
    <citation type="submission" date="2016-11" db="EMBL/GenBank/DDBJ databases">
        <authorList>
            <person name="Jaros S."/>
            <person name="Januszkiewicz K."/>
            <person name="Wedrychowicz H."/>
        </authorList>
    </citation>
    <scope>NUCLEOTIDE SEQUENCE [LARGE SCALE GENOMIC DNA]</scope>
    <source>
        <strain evidence="6 7">DSM 45627</strain>
    </source>
</reference>
<evidence type="ECO:0000313" key="7">
    <source>
        <dbReference type="Proteomes" id="UP000186132"/>
    </source>
</evidence>
<dbReference type="InterPro" id="IPR024079">
    <property type="entry name" value="MetalloPept_cat_dom_sf"/>
</dbReference>
<feature type="domain" description="Peptidase M10 metallopeptidase" evidence="5">
    <location>
        <begin position="98"/>
        <end position="144"/>
    </location>
</feature>
<dbReference type="GO" id="GO:0006508">
    <property type="term" value="P:proteolysis"/>
    <property type="evidence" value="ECO:0007669"/>
    <property type="project" value="UniProtKB-KW"/>
</dbReference>
<dbReference type="OrthoDB" id="4146452at2"/>
<sequence>MADNGVNTWFGYYLDNQTKSALAWTVKYIENETVIDEKGTDTHDGNTDVIYNDGHYATQDGPPCVGNNKWYPNGGVIGYTVCWSLSGQACQQHRIYIDLEWEYDSAQTAGWDQALMLHESGHGLGLTHSSQISNEVMSPQIVKIDYYSQHDKDLINGNY</sequence>
<evidence type="ECO:0000256" key="2">
    <source>
        <dbReference type="ARBA" id="ARBA00022723"/>
    </source>
</evidence>
<evidence type="ECO:0000313" key="6">
    <source>
        <dbReference type="EMBL" id="SHG18648.1"/>
    </source>
</evidence>
<organism evidence="6 7">
    <name type="scientific">Jatrophihabitans endophyticus</name>
    <dbReference type="NCBI Taxonomy" id="1206085"/>
    <lineage>
        <taxon>Bacteria</taxon>
        <taxon>Bacillati</taxon>
        <taxon>Actinomycetota</taxon>
        <taxon>Actinomycetes</taxon>
        <taxon>Jatrophihabitantales</taxon>
        <taxon>Jatrophihabitantaceae</taxon>
        <taxon>Jatrophihabitans</taxon>
    </lineage>
</organism>
<dbReference type="EMBL" id="FQVU01000002">
    <property type="protein sequence ID" value="SHG18648.1"/>
    <property type="molecule type" value="Genomic_DNA"/>
</dbReference>
<keyword evidence="7" id="KW-1185">Reference proteome</keyword>
<keyword evidence="4" id="KW-0862">Zinc</keyword>
<evidence type="ECO:0000256" key="4">
    <source>
        <dbReference type="ARBA" id="ARBA00022833"/>
    </source>
</evidence>
<accession>A0A1M5HS12</accession>
<gene>
    <name evidence="6" type="ORF">SAMN05443575_1614</name>
</gene>